<sequence length="283" mass="33441">MQPLLIELALFLMLTFSILTLKSLKTYTINKTKECKLELILPKIINLFSSIQLKELLNNYYEYNGISFDHKLINYLNSNNQNDLKQLFRCINIDSTSSSNTFGVIMSNFLIMLVINPDVTEKKSNTFYSLFHLACDYENIVKTIKMLDYYYIRMKISVSFGNKLEKMIQSYAYNANFYPSLDKMVKFIYERTSEYSTIDREYGNEGIKFGKYLVIFFTHTVCKERFEELLADKYKSFKCTFKLIFVGVSQEENLVYKVLSEIDGFLINDYDYNFVIFENLNFQ</sequence>
<accession>A0A437AHP8</accession>
<proteinExistence type="predicted"/>
<name>A0A437AHP8_9MICR</name>
<organism evidence="2 3">
    <name type="scientific">Tubulinosema ratisbonensis</name>
    <dbReference type="NCBI Taxonomy" id="291195"/>
    <lineage>
        <taxon>Eukaryota</taxon>
        <taxon>Fungi</taxon>
        <taxon>Fungi incertae sedis</taxon>
        <taxon>Microsporidia</taxon>
        <taxon>Tubulinosematoidea</taxon>
        <taxon>Tubulinosematidae</taxon>
        <taxon>Tubulinosema</taxon>
    </lineage>
</organism>
<protein>
    <submittedName>
        <fullName evidence="2">Uncharacterized protein</fullName>
    </submittedName>
</protein>
<evidence type="ECO:0000313" key="2">
    <source>
        <dbReference type="EMBL" id="RVD90599.1"/>
    </source>
</evidence>
<keyword evidence="3" id="KW-1185">Reference proteome</keyword>
<feature type="signal peptide" evidence="1">
    <location>
        <begin position="1"/>
        <end position="20"/>
    </location>
</feature>
<dbReference type="AlphaFoldDB" id="A0A437AHP8"/>
<feature type="chain" id="PRO_5019333999" evidence="1">
    <location>
        <begin position="21"/>
        <end position="283"/>
    </location>
</feature>
<evidence type="ECO:0000313" key="3">
    <source>
        <dbReference type="Proteomes" id="UP000282876"/>
    </source>
</evidence>
<evidence type="ECO:0000256" key="1">
    <source>
        <dbReference type="SAM" id="SignalP"/>
    </source>
</evidence>
<comment type="caution">
    <text evidence="2">The sequence shown here is derived from an EMBL/GenBank/DDBJ whole genome shotgun (WGS) entry which is preliminary data.</text>
</comment>
<gene>
    <name evidence="2" type="ORF">TUBRATIS_29650</name>
</gene>
<keyword evidence="1" id="KW-0732">Signal</keyword>
<dbReference type="EMBL" id="RCSS01000832">
    <property type="protein sequence ID" value="RVD90599.1"/>
    <property type="molecule type" value="Genomic_DNA"/>
</dbReference>
<dbReference type="Proteomes" id="UP000282876">
    <property type="component" value="Unassembled WGS sequence"/>
</dbReference>
<reference evidence="2 3" key="1">
    <citation type="submission" date="2018-10" db="EMBL/GenBank/DDBJ databases">
        <title>Draft genome sequence of the microsporidian Tubulinosema ratisbonensis.</title>
        <authorList>
            <person name="Polonais V."/>
            <person name="Peyretaillade E."/>
            <person name="Niehus S."/>
            <person name="Wawrzyniak I."/>
            <person name="Franchet A."/>
            <person name="Gaspin C."/>
            <person name="Reichstadt M."/>
            <person name="Belser C."/>
            <person name="Labadie K."/>
            <person name="Delbac F."/>
            <person name="Ferrandon D."/>
        </authorList>
    </citation>
    <scope>NUCLEOTIDE SEQUENCE [LARGE SCALE GENOMIC DNA]</scope>
    <source>
        <strain evidence="2 3">Franzen</strain>
    </source>
</reference>
<dbReference type="VEuPathDB" id="MicrosporidiaDB:TUBRATIS_29650"/>